<dbReference type="RefSeq" id="WP_312893998.1">
    <property type="nucleotide sequence ID" value="NZ_BAAAKM010000025.1"/>
</dbReference>
<evidence type="ECO:0000313" key="3">
    <source>
        <dbReference type="Proteomes" id="UP000579647"/>
    </source>
</evidence>
<dbReference type="InterPro" id="IPR023753">
    <property type="entry name" value="FAD/NAD-binding_dom"/>
</dbReference>
<feature type="domain" description="FAD/NAD(P)-binding" evidence="1">
    <location>
        <begin position="2"/>
        <end position="96"/>
    </location>
</feature>
<dbReference type="GO" id="GO:0016491">
    <property type="term" value="F:oxidoreductase activity"/>
    <property type="evidence" value="ECO:0007669"/>
    <property type="project" value="InterPro"/>
</dbReference>
<keyword evidence="2" id="KW-0670">Pyruvate</keyword>
<evidence type="ECO:0000259" key="1">
    <source>
        <dbReference type="Pfam" id="PF07992"/>
    </source>
</evidence>
<protein>
    <submittedName>
        <fullName evidence="2">Pyruvate/2-oxoglutarate dehydrogenase complex dihydrolipoamide dehydrogenase (E3) component</fullName>
    </submittedName>
</protein>
<gene>
    <name evidence="2" type="ORF">HNR07_005696</name>
</gene>
<dbReference type="SUPFAM" id="SSF51905">
    <property type="entry name" value="FAD/NAD(P)-binding domain"/>
    <property type="match status" value="1"/>
</dbReference>
<comment type="caution">
    <text evidence="2">The sequence shown here is derived from an EMBL/GenBank/DDBJ whole genome shotgun (WGS) entry which is preliminary data.</text>
</comment>
<dbReference type="InterPro" id="IPR036188">
    <property type="entry name" value="FAD/NAD-bd_sf"/>
</dbReference>
<dbReference type="AlphaFoldDB" id="A0A840WC38"/>
<proteinExistence type="predicted"/>
<dbReference type="Gene3D" id="3.50.50.60">
    <property type="entry name" value="FAD/NAD(P)-binding domain"/>
    <property type="match status" value="1"/>
</dbReference>
<organism evidence="2 3">
    <name type="scientific">Nocardiopsis metallicus</name>
    <dbReference type="NCBI Taxonomy" id="179819"/>
    <lineage>
        <taxon>Bacteria</taxon>
        <taxon>Bacillati</taxon>
        <taxon>Actinomycetota</taxon>
        <taxon>Actinomycetes</taxon>
        <taxon>Streptosporangiales</taxon>
        <taxon>Nocardiopsidaceae</taxon>
        <taxon>Nocardiopsis</taxon>
    </lineage>
</organism>
<evidence type="ECO:0000313" key="2">
    <source>
        <dbReference type="EMBL" id="MBB5494559.1"/>
    </source>
</evidence>
<dbReference type="Proteomes" id="UP000579647">
    <property type="component" value="Unassembled WGS sequence"/>
</dbReference>
<name>A0A840WC38_9ACTN</name>
<dbReference type="EMBL" id="JACHDO010000001">
    <property type="protein sequence ID" value="MBB5494559.1"/>
    <property type="molecule type" value="Genomic_DNA"/>
</dbReference>
<keyword evidence="3" id="KW-1185">Reference proteome</keyword>
<dbReference type="Pfam" id="PF07992">
    <property type="entry name" value="Pyr_redox_2"/>
    <property type="match status" value="1"/>
</dbReference>
<sequence>MIILGAGLVAAETASLLHQARHGIALLSRSNTPGRTALGDLVAQRVADLHRTHVSTYFARQPVAVRLSDAHIGLTLDDGTRLDADLVIAANGTAPSHCSPG</sequence>
<accession>A0A840WC38</accession>
<reference evidence="2 3" key="1">
    <citation type="submission" date="2020-08" db="EMBL/GenBank/DDBJ databases">
        <title>Sequencing the genomes of 1000 actinobacteria strains.</title>
        <authorList>
            <person name="Klenk H.-P."/>
        </authorList>
    </citation>
    <scope>NUCLEOTIDE SEQUENCE [LARGE SCALE GENOMIC DNA]</scope>
    <source>
        <strain evidence="2 3">DSM 44598</strain>
    </source>
</reference>